<name>K1VR71_TRIAC</name>
<dbReference type="InParanoid" id="K1VR71"/>
<comment type="caution">
    <text evidence="1">The sequence shown here is derived from an EMBL/GenBank/DDBJ whole genome shotgun (WGS) entry which is preliminary data.</text>
</comment>
<dbReference type="AlphaFoldDB" id="K1VR71"/>
<proteinExistence type="predicted"/>
<dbReference type="HOGENOM" id="CLU_1023731_0_0_1"/>
<evidence type="ECO:0000313" key="1">
    <source>
        <dbReference type="EMBL" id="EKD03096.1"/>
    </source>
</evidence>
<dbReference type="Proteomes" id="UP000006757">
    <property type="component" value="Unassembled WGS sequence"/>
</dbReference>
<accession>K1VR71</accession>
<organism evidence="1 2">
    <name type="scientific">Trichosporon asahii var. asahii (strain CBS 8904)</name>
    <name type="common">Yeast</name>
    <dbReference type="NCBI Taxonomy" id="1220162"/>
    <lineage>
        <taxon>Eukaryota</taxon>
        <taxon>Fungi</taxon>
        <taxon>Dikarya</taxon>
        <taxon>Basidiomycota</taxon>
        <taxon>Agaricomycotina</taxon>
        <taxon>Tremellomycetes</taxon>
        <taxon>Trichosporonales</taxon>
        <taxon>Trichosporonaceae</taxon>
        <taxon>Trichosporon</taxon>
    </lineage>
</organism>
<keyword evidence="2" id="KW-1185">Reference proteome</keyword>
<gene>
    <name evidence="1" type="ORF">A1Q2_02545</name>
</gene>
<reference evidence="1 2" key="1">
    <citation type="journal article" date="2012" name="Eukaryot. Cell">
        <title>Genome sequence of the Trichosporon asahii environmental strain CBS 8904.</title>
        <authorList>
            <person name="Yang R.Y."/>
            <person name="Li H.T."/>
            <person name="Zhu H."/>
            <person name="Zhou G.P."/>
            <person name="Wang M."/>
            <person name="Wang L."/>
        </authorList>
    </citation>
    <scope>NUCLEOTIDE SEQUENCE [LARGE SCALE GENOMIC DNA]</scope>
    <source>
        <strain evidence="1 2">CBS 8904</strain>
    </source>
</reference>
<protein>
    <submittedName>
        <fullName evidence="1">Uncharacterized protein</fullName>
    </submittedName>
</protein>
<dbReference type="EMBL" id="AMBO01000268">
    <property type="protein sequence ID" value="EKD03096.1"/>
    <property type="molecule type" value="Genomic_DNA"/>
</dbReference>
<evidence type="ECO:0000313" key="2">
    <source>
        <dbReference type="Proteomes" id="UP000006757"/>
    </source>
</evidence>
<sequence length="272" mass="30883">MAQTCREWRDRALSRFHHVQDVRIEQVDGAIQTVFYIPIKSNEGVYYNHVGLTPNCLGLLAGCKILDITEDPSRRTILELPNLDTVRYHFDWQAYTAISARQIVCAGHIYPIMKFDPTVKRLVIHSGGSSDYFYSNTYPDLCGLTSLEELVLLFEDVLSCLEDFDYTEDELAEYSDEDLSPDLECPLWLLSTVEDVIYAGLEQGAKVLLVGTELWNTYAFGALKRGLMRSYNIDLTSVDDGVTLMTVDGYRELVGEKEWEIETNFGSVVFSP</sequence>